<dbReference type="EMBL" id="BAAATJ010000016">
    <property type="protein sequence ID" value="GAA2404939.1"/>
    <property type="molecule type" value="Genomic_DNA"/>
</dbReference>
<evidence type="ECO:0000256" key="3">
    <source>
        <dbReference type="ARBA" id="ARBA00022989"/>
    </source>
</evidence>
<name>A0ABN3IHK9_9ACTN</name>
<comment type="subcellular location">
    <subcellularLocation>
        <location evidence="1">Endomembrane system</location>
        <topology evidence="1">Multi-pass membrane protein</topology>
    </subcellularLocation>
</comment>
<sequence>MDSRQIVLAVAGVAVASMLVAAAVLALRLVRTWRLVRGEDVTPRTRFVFWGALAYAALPLDLLPDPVYLDDIGLLWLAVRHIAGVAERRYGWDSRKADPPGLHR</sequence>
<keyword evidence="2 5" id="KW-0812">Transmembrane</keyword>
<dbReference type="InterPro" id="IPR010652">
    <property type="entry name" value="DUF1232"/>
</dbReference>
<evidence type="ECO:0000256" key="2">
    <source>
        <dbReference type="ARBA" id="ARBA00022692"/>
    </source>
</evidence>
<feature type="transmembrane region" description="Helical" evidence="5">
    <location>
        <begin position="6"/>
        <end position="27"/>
    </location>
</feature>
<keyword evidence="4 5" id="KW-0472">Membrane</keyword>
<evidence type="ECO:0000313" key="7">
    <source>
        <dbReference type="EMBL" id="GAA2404939.1"/>
    </source>
</evidence>
<dbReference type="Pfam" id="PF06803">
    <property type="entry name" value="DUF1232"/>
    <property type="match status" value="1"/>
</dbReference>
<dbReference type="Proteomes" id="UP001500058">
    <property type="component" value="Unassembled WGS sequence"/>
</dbReference>
<evidence type="ECO:0000256" key="5">
    <source>
        <dbReference type="SAM" id="Phobius"/>
    </source>
</evidence>
<reference evidence="7 8" key="1">
    <citation type="journal article" date="2019" name="Int. J. Syst. Evol. Microbiol.">
        <title>The Global Catalogue of Microorganisms (GCM) 10K type strain sequencing project: providing services to taxonomists for standard genome sequencing and annotation.</title>
        <authorList>
            <consortium name="The Broad Institute Genomics Platform"/>
            <consortium name="The Broad Institute Genome Sequencing Center for Infectious Disease"/>
            <person name="Wu L."/>
            <person name="Ma J."/>
        </authorList>
    </citation>
    <scope>NUCLEOTIDE SEQUENCE [LARGE SCALE GENOMIC DNA]</scope>
    <source>
        <strain evidence="7 8">JCM 6921</strain>
    </source>
</reference>
<evidence type="ECO:0000259" key="6">
    <source>
        <dbReference type="Pfam" id="PF06803"/>
    </source>
</evidence>
<keyword evidence="8" id="KW-1185">Reference proteome</keyword>
<comment type="caution">
    <text evidence="7">The sequence shown here is derived from an EMBL/GenBank/DDBJ whole genome shotgun (WGS) entry which is preliminary data.</text>
</comment>
<accession>A0ABN3IHK9</accession>
<gene>
    <name evidence="7" type="ORF">GCM10010420_35760</name>
</gene>
<dbReference type="RefSeq" id="WP_344632050.1">
    <property type="nucleotide sequence ID" value="NZ_BAAATJ010000016.1"/>
</dbReference>
<protein>
    <recommendedName>
        <fullName evidence="6">DUF1232 domain-containing protein</fullName>
    </recommendedName>
</protein>
<feature type="domain" description="DUF1232" evidence="6">
    <location>
        <begin position="46"/>
        <end position="75"/>
    </location>
</feature>
<organism evidence="7 8">
    <name type="scientific">Streptomyces glaucosporus</name>
    <dbReference type="NCBI Taxonomy" id="284044"/>
    <lineage>
        <taxon>Bacteria</taxon>
        <taxon>Bacillati</taxon>
        <taxon>Actinomycetota</taxon>
        <taxon>Actinomycetes</taxon>
        <taxon>Kitasatosporales</taxon>
        <taxon>Streptomycetaceae</taxon>
        <taxon>Streptomyces</taxon>
    </lineage>
</organism>
<keyword evidence="3 5" id="KW-1133">Transmembrane helix</keyword>
<evidence type="ECO:0000313" key="8">
    <source>
        <dbReference type="Proteomes" id="UP001500058"/>
    </source>
</evidence>
<evidence type="ECO:0000256" key="4">
    <source>
        <dbReference type="ARBA" id="ARBA00023136"/>
    </source>
</evidence>
<evidence type="ECO:0000256" key="1">
    <source>
        <dbReference type="ARBA" id="ARBA00004127"/>
    </source>
</evidence>
<proteinExistence type="predicted"/>